<dbReference type="PROSITE" id="PS50011">
    <property type="entry name" value="PROTEIN_KINASE_DOM"/>
    <property type="match status" value="1"/>
</dbReference>
<proteinExistence type="predicted"/>
<dbReference type="InterPro" id="IPR011009">
    <property type="entry name" value="Kinase-like_dom_sf"/>
</dbReference>
<sequence>MSVSNPTSTHLVIQDFLHFTSPDQSKKDVWFSDQQTEEKSSAQIDDLEFFLPEQKLYAYFDEKLHDIVDVLRQDIGHDFVEASAIRKGYLKIFAILVRIERPETIVHFLRYETLADIKLPFEDKPGDFPAETGHDATFWEEFNECQWMFCAPKLIYKQTGSWNPRRPLPFISKERLDRGSTAETFKIRVHPDYNGLRLSELPHNDTAKDVFVLKTYHNKHARHNWTEESDTFVQIRRSIDGQEENAIIQFFGSLEQGDAYYIILEYANYGTLEQYWQNVPPPRELEDIATSWKNMLSLVRAMQGIHNIAYQPGAFHTEGRGWHQDIKPANVLCNLNENLSDYQCVYKLADLGLSHVILDQSRNARVIDSRGTRTYGAPETYRPDDVTESRERYVTQKVDVWSLGCILAEHAVWITQGKDGLEEFGRRRIEATKDLGIRDTGCFHNGSHVLHVVSEKMEEVKDRTQKGDQITGKIIDDLICEMLWQEAKRTMSEPLWTKASLVIHVARRDLERYKGVVQSEANGSSIRPSEPPAPDRVPSHPDHGCVVTPSTASSDISSSSSSSASPPSPRTNVPSKTDRAAPANESPEGLTRAPEITSPAERNPQTRQSHDKSVSSNTLQRVDTGSSRSGSVFPMVLQNAFDVRAVEQAIQSGANVDEKNQDGQTLIMLAVEEGKFDVVEFLQDKVQLGLKDKRNQSLLHYLLNVSDGTSRMDEVLYHARSTGRPLDVDAADSQGWTLLHEAARTEKCKAIQVLVNHGANINSRDQSDLSPAQVALKENKVDALKFFLKENCDLLVQKDDLEGRHPAIRSLLEEYNKLPEGIGLCHGLLDRIRSRK</sequence>
<dbReference type="Gene3D" id="1.10.510.10">
    <property type="entry name" value="Transferase(Phosphotransferase) domain 1"/>
    <property type="match status" value="1"/>
</dbReference>
<dbReference type="CDD" id="cd00180">
    <property type="entry name" value="PKc"/>
    <property type="match status" value="1"/>
</dbReference>
<dbReference type="PROSITE" id="PS50088">
    <property type="entry name" value="ANK_REPEAT"/>
    <property type="match status" value="1"/>
</dbReference>
<feature type="domain" description="Protein kinase" evidence="3">
    <location>
        <begin position="170"/>
        <end position="501"/>
    </location>
</feature>
<keyword evidence="4" id="KW-0808">Transferase</keyword>
<dbReference type="PANTHER" id="PTHR24359:SF1">
    <property type="entry name" value="INHIBITOR OF NUCLEAR FACTOR KAPPA-B KINASE EPSILON SUBUNIT HOMOLOG 1-RELATED"/>
    <property type="match status" value="1"/>
</dbReference>
<dbReference type="GO" id="GO:0005524">
    <property type="term" value="F:ATP binding"/>
    <property type="evidence" value="ECO:0007669"/>
    <property type="project" value="InterPro"/>
</dbReference>
<dbReference type="OrthoDB" id="5986190at2759"/>
<evidence type="ECO:0000259" key="3">
    <source>
        <dbReference type="PROSITE" id="PS50011"/>
    </source>
</evidence>
<reference evidence="4" key="1">
    <citation type="journal article" date="2020" name="Stud. Mycol.">
        <title>101 Dothideomycetes genomes: a test case for predicting lifestyles and emergence of pathogens.</title>
        <authorList>
            <person name="Haridas S."/>
            <person name="Albert R."/>
            <person name="Binder M."/>
            <person name="Bloem J."/>
            <person name="Labutti K."/>
            <person name="Salamov A."/>
            <person name="Andreopoulos B."/>
            <person name="Baker S."/>
            <person name="Barry K."/>
            <person name="Bills G."/>
            <person name="Bluhm B."/>
            <person name="Cannon C."/>
            <person name="Castanera R."/>
            <person name="Culley D."/>
            <person name="Daum C."/>
            <person name="Ezra D."/>
            <person name="Gonzalez J."/>
            <person name="Henrissat B."/>
            <person name="Kuo A."/>
            <person name="Liang C."/>
            <person name="Lipzen A."/>
            <person name="Lutzoni F."/>
            <person name="Magnuson J."/>
            <person name="Mondo S."/>
            <person name="Nolan M."/>
            <person name="Ohm R."/>
            <person name="Pangilinan J."/>
            <person name="Park H.-J."/>
            <person name="Ramirez L."/>
            <person name="Alfaro M."/>
            <person name="Sun H."/>
            <person name="Tritt A."/>
            <person name="Yoshinaga Y."/>
            <person name="Zwiers L.-H."/>
            <person name="Turgeon B."/>
            <person name="Goodwin S."/>
            <person name="Spatafora J."/>
            <person name="Crous P."/>
            <person name="Grigoriev I."/>
        </authorList>
    </citation>
    <scope>NUCLEOTIDE SEQUENCE</scope>
    <source>
        <strain evidence="4">Tuck. ex Michener</strain>
    </source>
</reference>
<organism evidence="4 5">
    <name type="scientific">Viridothelium virens</name>
    <name type="common">Speckled blister lichen</name>
    <name type="synonym">Trypethelium virens</name>
    <dbReference type="NCBI Taxonomy" id="1048519"/>
    <lineage>
        <taxon>Eukaryota</taxon>
        <taxon>Fungi</taxon>
        <taxon>Dikarya</taxon>
        <taxon>Ascomycota</taxon>
        <taxon>Pezizomycotina</taxon>
        <taxon>Dothideomycetes</taxon>
        <taxon>Dothideomycetes incertae sedis</taxon>
        <taxon>Trypetheliales</taxon>
        <taxon>Trypetheliaceae</taxon>
        <taxon>Viridothelium</taxon>
    </lineage>
</organism>
<dbReference type="EMBL" id="ML991800">
    <property type="protein sequence ID" value="KAF2234177.1"/>
    <property type="molecule type" value="Genomic_DNA"/>
</dbReference>
<dbReference type="SMART" id="SM00220">
    <property type="entry name" value="S_TKc"/>
    <property type="match status" value="1"/>
</dbReference>
<dbReference type="PANTHER" id="PTHR24359">
    <property type="entry name" value="SERINE/THREONINE-PROTEIN KINASE SBK1"/>
    <property type="match status" value="1"/>
</dbReference>
<dbReference type="InterPro" id="IPR036770">
    <property type="entry name" value="Ankyrin_rpt-contain_sf"/>
</dbReference>
<evidence type="ECO:0000256" key="2">
    <source>
        <dbReference type="SAM" id="MobiDB-lite"/>
    </source>
</evidence>
<dbReference type="Gene3D" id="1.25.40.20">
    <property type="entry name" value="Ankyrin repeat-containing domain"/>
    <property type="match status" value="1"/>
</dbReference>
<evidence type="ECO:0000313" key="5">
    <source>
        <dbReference type="Proteomes" id="UP000800092"/>
    </source>
</evidence>
<dbReference type="GO" id="GO:0004674">
    <property type="term" value="F:protein serine/threonine kinase activity"/>
    <property type="evidence" value="ECO:0007669"/>
    <property type="project" value="TreeGrafter"/>
</dbReference>
<dbReference type="Pfam" id="PF00069">
    <property type="entry name" value="Pkinase"/>
    <property type="match status" value="1"/>
</dbReference>
<dbReference type="InterPro" id="IPR002110">
    <property type="entry name" value="Ankyrin_rpt"/>
</dbReference>
<dbReference type="SMART" id="SM00248">
    <property type="entry name" value="ANK"/>
    <property type="match status" value="3"/>
</dbReference>
<keyword evidence="4" id="KW-0418">Kinase</keyword>
<feature type="compositionally biased region" description="Polar residues" evidence="2">
    <location>
        <begin position="614"/>
        <end position="630"/>
    </location>
</feature>
<evidence type="ECO:0000256" key="1">
    <source>
        <dbReference type="PROSITE-ProRule" id="PRU00023"/>
    </source>
</evidence>
<evidence type="ECO:0000313" key="4">
    <source>
        <dbReference type="EMBL" id="KAF2234177.1"/>
    </source>
</evidence>
<dbReference type="InterPro" id="IPR000719">
    <property type="entry name" value="Prot_kinase_dom"/>
</dbReference>
<dbReference type="SUPFAM" id="SSF56112">
    <property type="entry name" value="Protein kinase-like (PK-like)"/>
    <property type="match status" value="1"/>
</dbReference>
<accession>A0A6A6H8A9</accession>
<dbReference type="AlphaFoldDB" id="A0A6A6H8A9"/>
<feature type="repeat" description="ANK" evidence="1">
    <location>
        <begin position="734"/>
        <end position="766"/>
    </location>
</feature>
<feature type="compositionally biased region" description="Low complexity" evidence="2">
    <location>
        <begin position="548"/>
        <end position="565"/>
    </location>
</feature>
<dbReference type="SUPFAM" id="SSF48403">
    <property type="entry name" value="Ankyrin repeat"/>
    <property type="match status" value="1"/>
</dbReference>
<gene>
    <name evidence="4" type="ORF">EV356DRAFT_532993</name>
</gene>
<name>A0A6A6H8A9_VIRVR</name>
<dbReference type="Pfam" id="PF12796">
    <property type="entry name" value="Ank_2"/>
    <property type="match status" value="1"/>
</dbReference>
<dbReference type="Proteomes" id="UP000800092">
    <property type="component" value="Unassembled WGS sequence"/>
</dbReference>
<keyword evidence="5" id="KW-1185">Reference proteome</keyword>
<keyword evidence="1" id="KW-0040">ANK repeat</keyword>
<protein>
    <submittedName>
        <fullName evidence="4">Kinase-like protein</fullName>
    </submittedName>
</protein>
<dbReference type="PROSITE" id="PS50297">
    <property type="entry name" value="ANK_REP_REGION"/>
    <property type="match status" value="1"/>
</dbReference>
<feature type="region of interest" description="Disordered" evidence="2">
    <location>
        <begin position="516"/>
        <end position="631"/>
    </location>
</feature>